<name>A0AAJ0CXA7_9HYPO</name>
<evidence type="ECO:0000256" key="2">
    <source>
        <dbReference type="ARBA" id="ARBA00023002"/>
    </source>
</evidence>
<sequence length="344" mass="37119">MASRGSIIVTGANGGLGAAIVSQIIKSPDLATNYTGIYTVRKAVTATKLQTTLSKAPAEHRHETLEADLASIASTRSLAGDINDRVSKGDIPPIRALILNAGYQDHLGLTLTDDGLDPTWQVNYLANFLLSVLLLQSMDKDKGRILFIGSWGHDVDDARNEMGMKAYQDPKWRNLFPGPELLAKGKWSTPQDDPGAESGQRRYGASKLCAIMHMHELASRIAQDPPLSNISVLGIDPGAMGTGLVRRSTLFLRLLMKAIPTMAALTAGSSPNATMRPTSKSGADVIRACFEIEASKGRALYLNGTQELETAKDSRDAAKKTELWNYASKLSNINSGDTVLQNWQ</sequence>
<reference evidence="3" key="1">
    <citation type="submission" date="2023-06" db="EMBL/GenBank/DDBJ databases">
        <title>Conoideocrella luteorostrata (Hypocreales: Clavicipitaceae), a potential biocontrol fungus for elongate hemlock scale in United States Christmas tree production areas.</title>
        <authorList>
            <person name="Barrett H."/>
            <person name="Lovett B."/>
            <person name="Macias A.M."/>
            <person name="Stajich J.E."/>
            <person name="Kasson M.T."/>
        </authorList>
    </citation>
    <scope>NUCLEOTIDE SEQUENCE</scope>
    <source>
        <strain evidence="3">ARSEF 14590</strain>
    </source>
</reference>
<dbReference type="InterPro" id="IPR002347">
    <property type="entry name" value="SDR_fam"/>
</dbReference>
<keyword evidence="2" id="KW-0560">Oxidoreductase</keyword>
<dbReference type="GO" id="GO:0016491">
    <property type="term" value="F:oxidoreductase activity"/>
    <property type="evidence" value="ECO:0007669"/>
    <property type="project" value="UniProtKB-KW"/>
</dbReference>
<keyword evidence="4" id="KW-1185">Reference proteome</keyword>
<evidence type="ECO:0000313" key="4">
    <source>
        <dbReference type="Proteomes" id="UP001251528"/>
    </source>
</evidence>
<evidence type="ECO:0000313" key="3">
    <source>
        <dbReference type="EMBL" id="KAK2612692.1"/>
    </source>
</evidence>
<gene>
    <name evidence="3" type="ORF">QQS21_001309</name>
</gene>
<organism evidence="3 4">
    <name type="scientific">Conoideocrella luteorostrata</name>
    <dbReference type="NCBI Taxonomy" id="1105319"/>
    <lineage>
        <taxon>Eukaryota</taxon>
        <taxon>Fungi</taxon>
        <taxon>Dikarya</taxon>
        <taxon>Ascomycota</taxon>
        <taxon>Pezizomycotina</taxon>
        <taxon>Sordariomycetes</taxon>
        <taxon>Hypocreomycetidae</taxon>
        <taxon>Hypocreales</taxon>
        <taxon>Clavicipitaceae</taxon>
        <taxon>Conoideocrella</taxon>
    </lineage>
</organism>
<evidence type="ECO:0008006" key="5">
    <source>
        <dbReference type="Google" id="ProtNLM"/>
    </source>
</evidence>
<evidence type="ECO:0000256" key="1">
    <source>
        <dbReference type="ARBA" id="ARBA00006484"/>
    </source>
</evidence>
<dbReference type="Proteomes" id="UP001251528">
    <property type="component" value="Unassembled WGS sequence"/>
</dbReference>
<comment type="similarity">
    <text evidence="1">Belongs to the short-chain dehydrogenases/reductases (SDR) family.</text>
</comment>
<dbReference type="PANTHER" id="PTHR24320">
    <property type="entry name" value="RETINOL DEHYDROGENASE"/>
    <property type="match status" value="1"/>
</dbReference>
<comment type="caution">
    <text evidence="3">The sequence shown here is derived from an EMBL/GenBank/DDBJ whole genome shotgun (WGS) entry which is preliminary data.</text>
</comment>
<dbReference type="PANTHER" id="PTHR24320:SF152">
    <property type="entry name" value="SHORT-CHAIN DEHYDROGENASE_REDUCTASE FAMILY PROTEIN"/>
    <property type="match status" value="1"/>
</dbReference>
<dbReference type="Gene3D" id="3.40.50.720">
    <property type="entry name" value="NAD(P)-binding Rossmann-like Domain"/>
    <property type="match status" value="1"/>
</dbReference>
<dbReference type="PRINTS" id="PR00081">
    <property type="entry name" value="GDHRDH"/>
</dbReference>
<dbReference type="InterPro" id="IPR036291">
    <property type="entry name" value="NAD(P)-bd_dom_sf"/>
</dbReference>
<dbReference type="EMBL" id="JASWJB010000013">
    <property type="protein sequence ID" value="KAK2612692.1"/>
    <property type="molecule type" value="Genomic_DNA"/>
</dbReference>
<dbReference type="SUPFAM" id="SSF51735">
    <property type="entry name" value="NAD(P)-binding Rossmann-fold domains"/>
    <property type="match status" value="1"/>
</dbReference>
<proteinExistence type="inferred from homology"/>
<protein>
    <recommendedName>
        <fullName evidence="5">Short-chain dehydrogenase</fullName>
    </recommendedName>
</protein>
<dbReference type="AlphaFoldDB" id="A0AAJ0CXA7"/>
<accession>A0AAJ0CXA7</accession>
<dbReference type="Pfam" id="PF00106">
    <property type="entry name" value="adh_short"/>
    <property type="match status" value="1"/>
</dbReference>